<feature type="transmembrane region" description="Helical" evidence="2">
    <location>
        <begin position="187"/>
        <end position="209"/>
    </location>
</feature>
<evidence type="ECO:0000256" key="2">
    <source>
        <dbReference type="SAM" id="Phobius"/>
    </source>
</evidence>
<reference evidence="3" key="1">
    <citation type="submission" date="2018-12" db="EMBL/GenBank/DDBJ databases">
        <authorList>
            <person name="Jadhav K."/>
            <person name="Kushwaha B."/>
            <person name="Jadhav I."/>
        </authorList>
    </citation>
    <scope>NUCLEOTIDE SEQUENCE [LARGE SCALE GENOMIC DNA]</scope>
    <source>
        <strain evidence="3">SBS 10</strain>
    </source>
</reference>
<evidence type="ECO:0000256" key="1">
    <source>
        <dbReference type="SAM" id="MobiDB-lite"/>
    </source>
</evidence>
<sequence>MPADRPSGAGWRLLCPGITAGAAADFSSSFQDPWGLSLMAGLILKIPFPAADGPPPPAPARVLRRGHGHSPPTTPRPWPGSRSSLALYPLIRLPVYAVIAFATSSVVDVPMILGPTLPHDACRIDPQWFQRPRSLHRFLTLQRRRAAARRDLAALAGWWGWSVWPGGWDGAIDADQRRRAAKHLRPTSAMLATTLAAGLGLIGLALTPWPASGAFIRYPIGSRSTTGWVPCHRWAGGVHHPHHRGQRHAFSPAARPGGAERRRKAQRLGTCRRATASQPCRCSICR</sequence>
<keyword evidence="2" id="KW-0472">Membrane</keyword>
<comment type="caution">
    <text evidence="3">The sequence shown here is derived from an EMBL/GenBank/DDBJ whole genome shotgun (WGS) entry which is preliminary data.</text>
</comment>
<dbReference type="AlphaFoldDB" id="A0A432JL79"/>
<evidence type="ECO:0000313" key="3">
    <source>
        <dbReference type="EMBL" id="RUA23004.1"/>
    </source>
</evidence>
<gene>
    <name evidence="3" type="ORF">DSL92_01635</name>
</gene>
<feature type="region of interest" description="Disordered" evidence="1">
    <location>
        <begin position="240"/>
        <end position="261"/>
    </location>
</feature>
<name>A0A432JL79_9GAMM</name>
<accession>A0A432JL79</accession>
<keyword evidence="2" id="KW-1133">Transmembrane helix</keyword>
<organism evidence="3">
    <name type="scientific">Billgrantia gudaonensis</name>
    <dbReference type="NCBI Taxonomy" id="376427"/>
    <lineage>
        <taxon>Bacteria</taxon>
        <taxon>Pseudomonadati</taxon>
        <taxon>Pseudomonadota</taxon>
        <taxon>Gammaproteobacteria</taxon>
        <taxon>Oceanospirillales</taxon>
        <taxon>Halomonadaceae</taxon>
        <taxon>Billgrantia</taxon>
    </lineage>
</organism>
<proteinExistence type="predicted"/>
<dbReference type="EMBL" id="RXHI01000004">
    <property type="protein sequence ID" value="RUA23004.1"/>
    <property type="molecule type" value="Genomic_DNA"/>
</dbReference>
<feature type="region of interest" description="Disordered" evidence="1">
    <location>
        <begin position="55"/>
        <end position="79"/>
    </location>
</feature>
<protein>
    <submittedName>
        <fullName evidence="3">Uncharacterized protein</fullName>
    </submittedName>
</protein>
<keyword evidence="2" id="KW-0812">Transmembrane</keyword>